<accession>A0A1R1WXU9</accession>
<dbReference type="InterPro" id="IPR045031">
    <property type="entry name" value="DHP_synth-like"/>
</dbReference>
<dbReference type="EC" id="2.7.6.3" evidence="2"/>
<evidence type="ECO:0000313" key="10">
    <source>
        <dbReference type="EMBL" id="OMJ20851.1"/>
    </source>
</evidence>
<dbReference type="PROSITE" id="PS50972">
    <property type="entry name" value="PTERIN_BINDING"/>
    <property type="match status" value="1"/>
</dbReference>
<dbReference type="GO" id="GO:0046656">
    <property type="term" value="P:folic acid biosynthetic process"/>
    <property type="evidence" value="ECO:0007669"/>
    <property type="project" value="UniProtKB-KW"/>
</dbReference>
<keyword evidence="6" id="KW-0067">ATP-binding</keyword>
<dbReference type="InterPro" id="IPR011005">
    <property type="entry name" value="Dihydropteroate_synth-like_sf"/>
</dbReference>
<dbReference type="SUPFAM" id="SSF51717">
    <property type="entry name" value="Dihydropteroate synthetase-like"/>
    <property type="match status" value="1"/>
</dbReference>
<comment type="pathway">
    <text evidence="1">Cofactor biosynthesis; tetrahydrofolate biosynthesis; 2-amino-4-hydroxy-6-hydroxymethyl-7,8-dihydropteridine diphosphate from 7,8-dihydroneopterin triphosphate: step 4/4.</text>
</comment>
<keyword evidence="5" id="KW-0418">Kinase</keyword>
<dbReference type="PANTHER" id="PTHR20941:SF1">
    <property type="entry name" value="FOLIC ACID SYNTHESIS PROTEIN FOL1"/>
    <property type="match status" value="1"/>
</dbReference>
<keyword evidence="3" id="KW-0808">Transferase</keyword>
<keyword evidence="4" id="KW-0547">Nucleotide-binding</keyword>
<dbReference type="Gene3D" id="3.20.20.20">
    <property type="entry name" value="Dihydropteroate synthase-like"/>
    <property type="match status" value="1"/>
</dbReference>
<dbReference type="GO" id="GO:0005524">
    <property type="term" value="F:ATP binding"/>
    <property type="evidence" value="ECO:0007669"/>
    <property type="project" value="UniProtKB-KW"/>
</dbReference>
<dbReference type="PROSITE" id="PS00794">
    <property type="entry name" value="HPPK"/>
    <property type="match status" value="1"/>
</dbReference>
<reference evidence="9 11" key="1">
    <citation type="submission" date="2017-01" db="EMBL/GenBank/DDBJ databases">
        <authorList>
            <person name="Mah S.A."/>
            <person name="Swanson W.J."/>
            <person name="Moy G.W."/>
            <person name="Vacquier V.D."/>
        </authorList>
    </citation>
    <scope>NUCLEOTIDE SEQUENCE [LARGE SCALE GENOMIC DNA]</scope>
    <source>
        <strain evidence="9 11">GSMNP</strain>
    </source>
</reference>
<evidence type="ECO:0000256" key="6">
    <source>
        <dbReference type="ARBA" id="ARBA00022840"/>
    </source>
</evidence>
<dbReference type="InterPro" id="IPR000550">
    <property type="entry name" value="Hppk"/>
</dbReference>
<evidence type="ECO:0000256" key="3">
    <source>
        <dbReference type="ARBA" id="ARBA00022679"/>
    </source>
</evidence>
<evidence type="ECO:0000256" key="1">
    <source>
        <dbReference type="ARBA" id="ARBA00005051"/>
    </source>
</evidence>
<dbReference type="GO" id="GO:0004156">
    <property type="term" value="F:dihydropteroate synthase activity"/>
    <property type="evidence" value="ECO:0007669"/>
    <property type="project" value="TreeGrafter"/>
</dbReference>
<evidence type="ECO:0000313" key="9">
    <source>
        <dbReference type="EMBL" id="OMJ07191.1"/>
    </source>
</evidence>
<dbReference type="InterPro" id="IPR035907">
    <property type="entry name" value="Hppk_sf"/>
</dbReference>
<proteinExistence type="predicted"/>
<evidence type="ECO:0000256" key="4">
    <source>
        <dbReference type="ARBA" id="ARBA00022741"/>
    </source>
</evidence>
<comment type="caution">
    <text evidence="9">The sequence shown here is derived from an EMBL/GenBank/DDBJ whole genome shotgun (WGS) entry which is preliminary data.</text>
</comment>
<dbReference type="PANTHER" id="PTHR20941">
    <property type="entry name" value="FOLATE SYNTHESIS PROTEINS"/>
    <property type="match status" value="1"/>
</dbReference>
<evidence type="ECO:0000256" key="7">
    <source>
        <dbReference type="ARBA" id="ARBA00022909"/>
    </source>
</evidence>
<dbReference type="CDD" id="cd00483">
    <property type="entry name" value="HPPK"/>
    <property type="match status" value="1"/>
</dbReference>
<dbReference type="GO" id="GO:0046654">
    <property type="term" value="P:tetrahydrofolate biosynthetic process"/>
    <property type="evidence" value="ECO:0007669"/>
    <property type="project" value="UniProtKB-UniPathway"/>
</dbReference>
<dbReference type="EMBL" id="LSSN01001145">
    <property type="protein sequence ID" value="OMJ20851.1"/>
    <property type="molecule type" value="Genomic_DNA"/>
</dbReference>
<dbReference type="AlphaFoldDB" id="A0A1R1WXU9"/>
<sequence length="471" mass="52900">MYLKDQPMFLNTAIKVETSLSPIALQKLLKRIEIELGRVFTEDKNGPRIIDLDILLYDSLVIETAELTIPEPGMETRHFQLQPIIDMDPFVVHGKLNSSVCMLSRELITIKGIVNDLVQVMPLSNSEENGSNPFVSVHSHQNNTLIMGMTDVFDESFNHVGKFDSFDEAVRHSMNLFKEGADIIGIFSQSKHACFNRFGPEEEAKILVPIIEGVINESKNYENKPIISVNTSDARVAQKVLDAGADIICNISDSDSGNGVFNVAAEYGCPLILTHTRDDSKAIPGIEEYDEKFKTDEISQLTRMNDIILSIRYDLSKKVKEALSNGVPRFNIILDPGIEFKKSFEQGFEILKRLRELTNEQLYSMSGVSCLLQDLDGKLSNSYNKKNKNIIASSQFHEQLFASLIGFPVIVGSSRYEYTMETKKEKFCADNIIESIVAVTSAIQGNATIVRVHDVEPTLNTVRLFDKIYRN</sequence>
<keyword evidence="7" id="KW-0289">Folate biosynthesis</keyword>
<gene>
    <name evidence="9" type="ORF">AYI70_g12347</name>
    <name evidence="10" type="ORF">AYI70_g3837</name>
</gene>
<protein>
    <recommendedName>
        <fullName evidence="2">2-amino-4-hydroxy-6-hydroxymethyldihydropteridine diphosphokinase</fullName>
        <ecNumber evidence="2">2.7.6.3</ecNumber>
    </recommendedName>
</protein>
<name>A0A1R1WXU9_9FUNG</name>
<dbReference type="InterPro" id="IPR000489">
    <property type="entry name" value="Pterin-binding_dom"/>
</dbReference>
<evidence type="ECO:0000259" key="8">
    <source>
        <dbReference type="PROSITE" id="PS50972"/>
    </source>
</evidence>
<dbReference type="SUPFAM" id="SSF55083">
    <property type="entry name" value="6-hydroxymethyl-7,8-dihydropterin pyrophosphokinase, HPPK"/>
    <property type="match status" value="1"/>
</dbReference>
<evidence type="ECO:0000256" key="2">
    <source>
        <dbReference type="ARBA" id="ARBA00013253"/>
    </source>
</evidence>
<evidence type="ECO:0000313" key="11">
    <source>
        <dbReference type="Proteomes" id="UP000187283"/>
    </source>
</evidence>
<dbReference type="GO" id="GO:0016301">
    <property type="term" value="F:kinase activity"/>
    <property type="evidence" value="ECO:0007669"/>
    <property type="project" value="UniProtKB-KW"/>
</dbReference>
<dbReference type="Pfam" id="PF00809">
    <property type="entry name" value="Pterin_bind"/>
    <property type="match status" value="1"/>
</dbReference>
<dbReference type="NCBIfam" id="TIGR01498">
    <property type="entry name" value="folK"/>
    <property type="match status" value="1"/>
</dbReference>
<dbReference type="UniPathway" id="UPA00077">
    <property type="reaction ID" value="UER00155"/>
</dbReference>
<dbReference type="EMBL" id="LSSN01006098">
    <property type="protein sequence ID" value="OMJ07191.1"/>
    <property type="molecule type" value="Genomic_DNA"/>
</dbReference>
<dbReference type="STRING" id="133412.A0A1R1WXU9"/>
<dbReference type="GO" id="GO:0003848">
    <property type="term" value="F:2-amino-4-hydroxy-6-hydroxymethyldihydropteridine diphosphokinase activity"/>
    <property type="evidence" value="ECO:0007669"/>
    <property type="project" value="UniProtKB-EC"/>
</dbReference>
<evidence type="ECO:0000256" key="5">
    <source>
        <dbReference type="ARBA" id="ARBA00022777"/>
    </source>
</evidence>
<dbReference type="Gene3D" id="3.30.70.560">
    <property type="entry name" value="7,8-Dihydro-6-hydroxymethylpterin-pyrophosphokinase HPPK"/>
    <property type="match status" value="1"/>
</dbReference>
<keyword evidence="11" id="KW-1185">Reference proteome</keyword>
<dbReference type="GO" id="GO:0005740">
    <property type="term" value="C:mitochondrial envelope"/>
    <property type="evidence" value="ECO:0007669"/>
    <property type="project" value="TreeGrafter"/>
</dbReference>
<organism evidence="9 11">
    <name type="scientific">Smittium culicis</name>
    <dbReference type="NCBI Taxonomy" id="133412"/>
    <lineage>
        <taxon>Eukaryota</taxon>
        <taxon>Fungi</taxon>
        <taxon>Fungi incertae sedis</taxon>
        <taxon>Zoopagomycota</taxon>
        <taxon>Kickxellomycotina</taxon>
        <taxon>Harpellomycetes</taxon>
        <taxon>Harpellales</taxon>
        <taxon>Legeriomycetaceae</taxon>
        <taxon>Smittium</taxon>
    </lineage>
</organism>
<dbReference type="OrthoDB" id="615426at2759"/>
<dbReference type="Proteomes" id="UP000187283">
    <property type="component" value="Unassembled WGS sequence"/>
</dbReference>
<feature type="domain" description="Pterin-binding" evidence="8">
    <location>
        <begin position="144"/>
        <end position="463"/>
    </location>
</feature>
<dbReference type="Pfam" id="PF01288">
    <property type="entry name" value="HPPK"/>
    <property type="match status" value="1"/>
</dbReference>